<evidence type="ECO:0000256" key="4">
    <source>
        <dbReference type="RuleBase" id="RU000363"/>
    </source>
</evidence>
<gene>
    <name evidence="6" type="ORF">DCS_02210</name>
</gene>
<dbReference type="SUPFAM" id="SSF51735">
    <property type="entry name" value="NAD(P)-binding Rossmann-fold domains"/>
    <property type="match status" value="1"/>
</dbReference>
<dbReference type="PRINTS" id="PR00081">
    <property type="entry name" value="GDHRDH"/>
</dbReference>
<dbReference type="PANTHER" id="PTHR44169">
    <property type="entry name" value="NADPH-DEPENDENT 1-ACYLDIHYDROXYACETONE PHOSPHATE REDUCTASE"/>
    <property type="match status" value="1"/>
</dbReference>
<evidence type="ECO:0000256" key="3">
    <source>
        <dbReference type="ARBA" id="ARBA00023002"/>
    </source>
</evidence>
<protein>
    <recommendedName>
        <fullName evidence="8">Hydroxynaphthalene reductase-like protein Arp2</fullName>
    </recommendedName>
</protein>
<dbReference type="InParanoid" id="A0A151GVE7"/>
<dbReference type="InterPro" id="IPR002347">
    <property type="entry name" value="SDR_fam"/>
</dbReference>
<comment type="similarity">
    <text evidence="1 4">Belongs to the short-chain dehydrogenases/reductases (SDR) family.</text>
</comment>
<feature type="transmembrane region" description="Helical" evidence="5">
    <location>
        <begin position="139"/>
        <end position="161"/>
    </location>
</feature>
<name>A0A151GVE7_DRECN</name>
<dbReference type="GO" id="GO:0005783">
    <property type="term" value="C:endoplasmic reticulum"/>
    <property type="evidence" value="ECO:0007669"/>
    <property type="project" value="TreeGrafter"/>
</dbReference>
<comment type="caution">
    <text evidence="6">The sequence shown here is derived from an EMBL/GenBank/DDBJ whole genome shotgun (WGS) entry which is preliminary data.</text>
</comment>
<dbReference type="InterPro" id="IPR036291">
    <property type="entry name" value="NAD(P)-bd_dom_sf"/>
</dbReference>
<dbReference type="PRINTS" id="PR00080">
    <property type="entry name" value="SDRFAMILY"/>
</dbReference>
<dbReference type="GO" id="GO:0006654">
    <property type="term" value="P:phosphatidic acid biosynthetic process"/>
    <property type="evidence" value="ECO:0007669"/>
    <property type="project" value="TreeGrafter"/>
</dbReference>
<keyword evidence="3" id="KW-0560">Oxidoreductase</keyword>
<accession>A0A151GVE7</accession>
<keyword evidence="7" id="KW-1185">Reference proteome</keyword>
<evidence type="ECO:0000256" key="2">
    <source>
        <dbReference type="ARBA" id="ARBA00022857"/>
    </source>
</evidence>
<dbReference type="GO" id="GO:0019433">
    <property type="term" value="P:triglyceride catabolic process"/>
    <property type="evidence" value="ECO:0007669"/>
    <property type="project" value="TreeGrafter"/>
</dbReference>
<dbReference type="AlphaFoldDB" id="A0A151GVE7"/>
<dbReference type="GeneID" id="63714853"/>
<dbReference type="GO" id="GO:0000140">
    <property type="term" value="F:acylglycerone-phosphate reductase (NADP+) activity"/>
    <property type="evidence" value="ECO:0007669"/>
    <property type="project" value="TreeGrafter"/>
</dbReference>
<dbReference type="GO" id="GO:0004806">
    <property type="term" value="F:triacylglycerol lipase activity"/>
    <property type="evidence" value="ECO:0007669"/>
    <property type="project" value="TreeGrafter"/>
</dbReference>
<proteinExistence type="inferred from homology"/>
<dbReference type="Gene3D" id="3.40.50.720">
    <property type="entry name" value="NAD(P)-binding Rossmann-like Domain"/>
    <property type="match status" value="1"/>
</dbReference>
<dbReference type="FunCoup" id="A0A151GVE7">
    <property type="interactions" value="216"/>
</dbReference>
<evidence type="ECO:0000256" key="1">
    <source>
        <dbReference type="ARBA" id="ARBA00006484"/>
    </source>
</evidence>
<sequence>MPAGRKTHVLITGWSSDSDVDESPAAHLVASATRWPWNITSEQRPGCHVIVTARNKAVLASMSELGMSPLQLDVTDPASIAACEAEVAGITDGKLDILVNNAGRTHTIPALDMDLDDVRATYEANVFGPMLMCQAFARLLIAARGLIINISSISSVVPYLFGAIYSSTKGAINVYSRALRMELRPFGVRVMVAMTGTVKSNIASHFDRVLPPTSLYRPVDDLFQKRLTFSQNNATMATDVYARKLVTASLRGDGWLGGRVGGTPDWFWAGGMALVVWTSTLMPAWLSERLAAIFFNMARMGRRLRDAARAKKD</sequence>
<dbReference type="EMBL" id="LAYC01000001">
    <property type="protein sequence ID" value="KYK61069.1"/>
    <property type="molecule type" value="Genomic_DNA"/>
</dbReference>
<dbReference type="STRING" id="98403.A0A151GVE7"/>
<organism evidence="6 7">
    <name type="scientific">Drechmeria coniospora</name>
    <name type="common">Nematophagous fungus</name>
    <name type="synonym">Meria coniospora</name>
    <dbReference type="NCBI Taxonomy" id="98403"/>
    <lineage>
        <taxon>Eukaryota</taxon>
        <taxon>Fungi</taxon>
        <taxon>Dikarya</taxon>
        <taxon>Ascomycota</taxon>
        <taxon>Pezizomycotina</taxon>
        <taxon>Sordariomycetes</taxon>
        <taxon>Hypocreomycetidae</taxon>
        <taxon>Hypocreales</taxon>
        <taxon>Ophiocordycipitaceae</taxon>
        <taxon>Drechmeria</taxon>
    </lineage>
</organism>
<evidence type="ECO:0008006" key="8">
    <source>
        <dbReference type="Google" id="ProtNLM"/>
    </source>
</evidence>
<evidence type="ECO:0000313" key="7">
    <source>
        <dbReference type="Proteomes" id="UP000076580"/>
    </source>
</evidence>
<dbReference type="InterPro" id="IPR020904">
    <property type="entry name" value="Sc_DH/Rdtase_CS"/>
</dbReference>
<feature type="transmembrane region" description="Helical" evidence="5">
    <location>
        <begin position="266"/>
        <end position="295"/>
    </location>
</feature>
<dbReference type="GO" id="GO:0005811">
    <property type="term" value="C:lipid droplet"/>
    <property type="evidence" value="ECO:0007669"/>
    <property type="project" value="TreeGrafter"/>
</dbReference>
<dbReference type="Proteomes" id="UP000076580">
    <property type="component" value="Chromosome 01"/>
</dbReference>
<dbReference type="PROSITE" id="PS00061">
    <property type="entry name" value="ADH_SHORT"/>
    <property type="match status" value="1"/>
</dbReference>
<evidence type="ECO:0000313" key="6">
    <source>
        <dbReference type="EMBL" id="KYK61069.1"/>
    </source>
</evidence>
<dbReference type="RefSeq" id="XP_040660421.1">
    <property type="nucleotide sequence ID" value="XM_040799538.1"/>
</dbReference>
<evidence type="ECO:0000256" key="5">
    <source>
        <dbReference type="SAM" id="Phobius"/>
    </source>
</evidence>
<dbReference type="PANTHER" id="PTHR44169:SF6">
    <property type="entry name" value="NADPH-DEPENDENT 1-ACYLDIHYDROXYACETONE PHOSPHATE REDUCTASE"/>
    <property type="match status" value="1"/>
</dbReference>
<keyword evidence="5" id="KW-0472">Membrane</keyword>
<keyword evidence="2" id="KW-0521">NADP</keyword>
<reference evidence="6 7" key="1">
    <citation type="journal article" date="2016" name="Sci. Rep.">
        <title>Insights into Adaptations to a Near-Obligate Nematode Endoparasitic Lifestyle from the Finished Genome of Drechmeria coniospora.</title>
        <authorList>
            <person name="Zhang L."/>
            <person name="Zhou Z."/>
            <person name="Guo Q."/>
            <person name="Fokkens L."/>
            <person name="Miskei M."/>
            <person name="Pocsi I."/>
            <person name="Zhang W."/>
            <person name="Chen M."/>
            <person name="Wang L."/>
            <person name="Sun Y."/>
            <person name="Donzelli B.G."/>
            <person name="Gibson D.M."/>
            <person name="Nelson D.R."/>
            <person name="Luo J.G."/>
            <person name="Rep M."/>
            <person name="Liu H."/>
            <person name="Yang S."/>
            <person name="Wang J."/>
            <person name="Krasnoff S.B."/>
            <person name="Xu Y."/>
            <person name="Molnar I."/>
            <person name="Lin M."/>
        </authorList>
    </citation>
    <scope>NUCLEOTIDE SEQUENCE [LARGE SCALE GENOMIC DNA]</scope>
    <source>
        <strain evidence="6 7">ARSEF 6962</strain>
    </source>
</reference>
<keyword evidence="5" id="KW-1133">Transmembrane helix</keyword>
<keyword evidence="5" id="KW-0812">Transmembrane</keyword>
<dbReference type="Pfam" id="PF00106">
    <property type="entry name" value="adh_short"/>
    <property type="match status" value="1"/>
</dbReference>